<organism evidence="1">
    <name type="scientific">Arundo donax</name>
    <name type="common">Giant reed</name>
    <name type="synonym">Donax arundinaceus</name>
    <dbReference type="NCBI Taxonomy" id="35708"/>
    <lineage>
        <taxon>Eukaryota</taxon>
        <taxon>Viridiplantae</taxon>
        <taxon>Streptophyta</taxon>
        <taxon>Embryophyta</taxon>
        <taxon>Tracheophyta</taxon>
        <taxon>Spermatophyta</taxon>
        <taxon>Magnoliopsida</taxon>
        <taxon>Liliopsida</taxon>
        <taxon>Poales</taxon>
        <taxon>Poaceae</taxon>
        <taxon>PACMAD clade</taxon>
        <taxon>Arundinoideae</taxon>
        <taxon>Arundineae</taxon>
        <taxon>Arundo</taxon>
    </lineage>
</organism>
<accession>A0A0A9ELZ4</accession>
<dbReference type="AlphaFoldDB" id="A0A0A9ELZ4"/>
<proteinExistence type="predicted"/>
<reference evidence="1" key="2">
    <citation type="journal article" date="2015" name="Data Brief">
        <title>Shoot transcriptome of the giant reed, Arundo donax.</title>
        <authorList>
            <person name="Barrero R.A."/>
            <person name="Guerrero F.D."/>
            <person name="Moolhuijzen P."/>
            <person name="Goolsby J.A."/>
            <person name="Tidwell J."/>
            <person name="Bellgard S.E."/>
            <person name="Bellgard M.I."/>
        </authorList>
    </citation>
    <scope>NUCLEOTIDE SEQUENCE</scope>
    <source>
        <tissue evidence="1">Shoot tissue taken approximately 20 cm above the soil surface</tissue>
    </source>
</reference>
<reference evidence="1" key="1">
    <citation type="submission" date="2014-09" db="EMBL/GenBank/DDBJ databases">
        <authorList>
            <person name="Magalhaes I.L.F."/>
            <person name="Oliveira U."/>
            <person name="Santos F.R."/>
            <person name="Vidigal T.H.D.A."/>
            <person name="Brescovit A.D."/>
            <person name="Santos A.J."/>
        </authorList>
    </citation>
    <scope>NUCLEOTIDE SEQUENCE</scope>
    <source>
        <tissue evidence="1">Shoot tissue taken approximately 20 cm above the soil surface</tissue>
    </source>
</reference>
<evidence type="ECO:0000313" key="1">
    <source>
        <dbReference type="EMBL" id="JAD97057.1"/>
    </source>
</evidence>
<dbReference type="EMBL" id="GBRH01200838">
    <property type="protein sequence ID" value="JAD97057.1"/>
    <property type="molecule type" value="Transcribed_RNA"/>
</dbReference>
<name>A0A0A9ELZ4_ARUDO</name>
<protein>
    <submittedName>
        <fullName evidence="1">Uncharacterized protein</fullName>
    </submittedName>
</protein>
<sequence length="39" mass="4691">MWQQCLMIIQKLCHEAVDIQIVLWVLHLMKMIKQKGLAR</sequence>